<protein>
    <recommendedName>
        <fullName evidence="2">DUF4194 domain-containing protein</fullName>
    </recommendedName>
</protein>
<dbReference type="AlphaFoldDB" id="A0AAU7K1L7"/>
<evidence type="ECO:0008006" key="2">
    <source>
        <dbReference type="Google" id="ProtNLM"/>
    </source>
</evidence>
<accession>A0AAU7K1L7</accession>
<dbReference type="InterPro" id="IPR042038">
    <property type="entry name" value="MukE_N"/>
</dbReference>
<dbReference type="Pfam" id="PF21980">
    <property type="entry name" value="MksE"/>
    <property type="match status" value="1"/>
</dbReference>
<sequence>MEDQSFKNIDYSFLLEEEVEKVFANLNITLLQGKHIDQSEYLIFSAIQKFEGEWKHFYERLYRINLITDNFDGRTYYYLDFFENGKGGLSDQSRYRELSETQTIIGLMLLDMYYLRYFEERKMVSWAEIKNQIMESDQQEAYKRILFGDIRGDFDEKEWASAESKFKSAITSFDKLGWVSKHSSQHEELLFEIHPAIHRLAKLYAAELEDFDTFSKIIKSRGEQS</sequence>
<name>A0AAU7K1L7_9SPHI</name>
<dbReference type="InterPro" id="IPR053841">
    <property type="entry name" value="MksE"/>
</dbReference>
<dbReference type="RefSeq" id="WP_406823955.1">
    <property type="nucleotide sequence ID" value="NZ_CP157485.1"/>
</dbReference>
<dbReference type="EMBL" id="CP157485">
    <property type="protein sequence ID" value="XBO46406.1"/>
    <property type="molecule type" value="Genomic_DNA"/>
</dbReference>
<organism evidence="1">
    <name type="scientific">Pedobacter sp. KACC 23697</name>
    <dbReference type="NCBI Taxonomy" id="3149230"/>
    <lineage>
        <taxon>Bacteria</taxon>
        <taxon>Pseudomonadati</taxon>
        <taxon>Bacteroidota</taxon>
        <taxon>Sphingobacteriia</taxon>
        <taxon>Sphingobacteriales</taxon>
        <taxon>Sphingobacteriaceae</taxon>
        <taxon>Pedobacter</taxon>
    </lineage>
</organism>
<proteinExistence type="predicted"/>
<gene>
    <name evidence="1" type="ORF">ABEG20_14020</name>
</gene>
<reference evidence="1" key="1">
    <citation type="submission" date="2024-05" db="EMBL/GenBank/DDBJ databases">
        <authorList>
            <person name="Kim S."/>
            <person name="Heo J."/>
            <person name="Choi H."/>
            <person name="Choi Y."/>
            <person name="Kwon S.-W."/>
            <person name="Kim Y."/>
        </authorList>
    </citation>
    <scope>NUCLEOTIDE SEQUENCE</scope>
    <source>
        <strain evidence="1">KACC 23697</strain>
    </source>
</reference>
<dbReference type="Gene3D" id="1.10.10.2250">
    <property type="match status" value="1"/>
</dbReference>
<evidence type="ECO:0000313" key="1">
    <source>
        <dbReference type="EMBL" id="XBO46406.1"/>
    </source>
</evidence>